<evidence type="ECO:0000259" key="5">
    <source>
        <dbReference type="Pfam" id="PF00496"/>
    </source>
</evidence>
<dbReference type="GO" id="GO:0015833">
    <property type="term" value="P:peptide transport"/>
    <property type="evidence" value="ECO:0007669"/>
    <property type="project" value="TreeGrafter"/>
</dbReference>
<dbReference type="RefSeq" id="WP_246367570.1">
    <property type="nucleotide sequence ID" value="NZ_JAAAMM010000001.1"/>
</dbReference>
<dbReference type="CDD" id="cd08497">
    <property type="entry name" value="MbnE-like"/>
    <property type="match status" value="1"/>
</dbReference>
<proteinExistence type="inferred from homology"/>
<dbReference type="Gene3D" id="3.10.105.10">
    <property type="entry name" value="Dipeptide-binding Protein, Domain 3"/>
    <property type="match status" value="1"/>
</dbReference>
<evidence type="ECO:0000256" key="2">
    <source>
        <dbReference type="ARBA" id="ARBA00005695"/>
    </source>
</evidence>
<evidence type="ECO:0000256" key="1">
    <source>
        <dbReference type="ARBA" id="ARBA00004418"/>
    </source>
</evidence>
<dbReference type="GO" id="GO:0043190">
    <property type="term" value="C:ATP-binding cassette (ABC) transporter complex"/>
    <property type="evidence" value="ECO:0007669"/>
    <property type="project" value="InterPro"/>
</dbReference>
<dbReference type="Pfam" id="PF00496">
    <property type="entry name" value="SBP_bac_5"/>
    <property type="match status" value="1"/>
</dbReference>
<dbReference type="GO" id="GO:1904680">
    <property type="term" value="F:peptide transmembrane transporter activity"/>
    <property type="evidence" value="ECO:0007669"/>
    <property type="project" value="TreeGrafter"/>
</dbReference>
<feature type="signal peptide" evidence="4">
    <location>
        <begin position="1"/>
        <end position="32"/>
    </location>
</feature>
<dbReference type="PIRSF" id="PIRSF002741">
    <property type="entry name" value="MppA"/>
    <property type="match status" value="1"/>
</dbReference>
<dbReference type="InterPro" id="IPR000914">
    <property type="entry name" value="SBP_5_dom"/>
</dbReference>
<organism evidence="6 7">
    <name type="scientific">Aurantimonas endophytica</name>
    <dbReference type="NCBI Taxonomy" id="1522175"/>
    <lineage>
        <taxon>Bacteria</taxon>
        <taxon>Pseudomonadati</taxon>
        <taxon>Pseudomonadota</taxon>
        <taxon>Alphaproteobacteria</taxon>
        <taxon>Hyphomicrobiales</taxon>
        <taxon>Aurantimonadaceae</taxon>
        <taxon>Aurantimonas</taxon>
    </lineage>
</organism>
<feature type="domain" description="Solute-binding protein family 5" evidence="5">
    <location>
        <begin position="117"/>
        <end position="518"/>
    </location>
</feature>
<keyword evidence="7" id="KW-1185">Reference proteome</keyword>
<sequence length="617" mass="68916">MRPFPITGRPQLRLLPLVLAAVLAMPCGFAAAEPTHALAMQGEAAMPADFDHFPFVDPDAPQGGTMRYGVFGTFDNLNPIIVRGAMTTARGIWFDPEFGNLVFEPLMQRSPDEAFTLYGLLAETVETDDARSFVEFTLNEKARFSDGKPVRVEDVLFTTEMMKIPGVVRPQYTNWLSKVDRIEKVGERGVRFTFNDEADRELPLLLAGLPVLPEHGFDRATFERTTLEPVIGSGPYVIDRVEPGRRIVYRKNPDYWAKDLPAKRGTDNYDGIVIEYFRDANTQFEAFQKGLFYVLAEGNPRRWETVYDFPAVQDGRVIKETFQTGRPAGTYGFFFNTRRPVFADRDVRAALSLLFDFEWVNQNLYYGGYKRISGYFANSELSSVGLPASDAEKALLAPFPEAVTPDVMAGEWQPPVSDGSGSDRRLMRQAVDALQAAGFTFSGGRMIGADGNPLRFEILTQNADQQRIALGYARTLSRVGIDAEVRQVDDAQYQLRKQSFDYDMLIAPFNGTLSPGAEQRGRWGSVSAEAPGSFNYAGVASPAADAMIDAMTSARTREAFVTAVRAYDRVLISGQYLVPLFYLGEQRLARWSFVKHPDVIPLTGYHLPAFWMDPARD</sequence>
<evidence type="ECO:0000256" key="3">
    <source>
        <dbReference type="ARBA" id="ARBA00022729"/>
    </source>
</evidence>
<dbReference type="Proteomes" id="UP000588647">
    <property type="component" value="Unassembled WGS sequence"/>
</dbReference>
<accession>A0A7W6HAH9</accession>
<dbReference type="PANTHER" id="PTHR30290">
    <property type="entry name" value="PERIPLASMIC BINDING COMPONENT OF ABC TRANSPORTER"/>
    <property type="match status" value="1"/>
</dbReference>
<comment type="caution">
    <text evidence="6">The sequence shown here is derived from an EMBL/GenBank/DDBJ whole genome shotgun (WGS) entry which is preliminary data.</text>
</comment>
<protein>
    <submittedName>
        <fullName evidence="6">Peptide/nickel transport system substrate-binding protein</fullName>
    </submittedName>
</protein>
<keyword evidence="3 4" id="KW-0732">Signal</keyword>
<dbReference type="GO" id="GO:0030288">
    <property type="term" value="C:outer membrane-bounded periplasmic space"/>
    <property type="evidence" value="ECO:0007669"/>
    <property type="project" value="TreeGrafter"/>
</dbReference>
<name>A0A7W6HAH9_9HYPH</name>
<dbReference type="EMBL" id="JACIEM010000001">
    <property type="protein sequence ID" value="MBB4001553.1"/>
    <property type="molecule type" value="Genomic_DNA"/>
</dbReference>
<evidence type="ECO:0000313" key="6">
    <source>
        <dbReference type="EMBL" id="MBB4001553.1"/>
    </source>
</evidence>
<reference evidence="6 7" key="1">
    <citation type="submission" date="2020-08" db="EMBL/GenBank/DDBJ databases">
        <title>Genomic Encyclopedia of Type Strains, Phase IV (KMG-IV): sequencing the most valuable type-strain genomes for metagenomic binning, comparative biology and taxonomic classification.</title>
        <authorList>
            <person name="Goeker M."/>
        </authorList>
    </citation>
    <scope>NUCLEOTIDE SEQUENCE [LARGE SCALE GENOMIC DNA]</scope>
    <source>
        <strain evidence="6 7">DSM 103570</strain>
    </source>
</reference>
<comment type="similarity">
    <text evidence="2">Belongs to the bacterial solute-binding protein 5 family.</text>
</comment>
<dbReference type="SUPFAM" id="SSF53850">
    <property type="entry name" value="Periplasmic binding protein-like II"/>
    <property type="match status" value="1"/>
</dbReference>
<dbReference type="Gene3D" id="3.40.190.10">
    <property type="entry name" value="Periplasmic binding protein-like II"/>
    <property type="match status" value="1"/>
</dbReference>
<dbReference type="InterPro" id="IPR039424">
    <property type="entry name" value="SBP_5"/>
</dbReference>
<gene>
    <name evidence="6" type="ORF">GGR03_000600</name>
</gene>
<dbReference type="AlphaFoldDB" id="A0A7W6HAH9"/>
<feature type="chain" id="PRO_5030825438" evidence="4">
    <location>
        <begin position="33"/>
        <end position="617"/>
    </location>
</feature>
<comment type="subcellular location">
    <subcellularLocation>
        <location evidence="1">Periplasm</location>
    </subcellularLocation>
</comment>
<evidence type="ECO:0000313" key="7">
    <source>
        <dbReference type="Proteomes" id="UP000588647"/>
    </source>
</evidence>
<dbReference type="InterPro" id="IPR030678">
    <property type="entry name" value="Peptide/Ni-bd"/>
</dbReference>
<dbReference type="GO" id="GO:0042884">
    <property type="term" value="P:microcin transport"/>
    <property type="evidence" value="ECO:0007669"/>
    <property type="project" value="TreeGrafter"/>
</dbReference>
<dbReference type="PANTHER" id="PTHR30290:SF64">
    <property type="entry name" value="ABC TRANSPORTER PERIPLASMIC BINDING PROTEIN"/>
    <property type="match status" value="1"/>
</dbReference>
<evidence type="ECO:0000256" key="4">
    <source>
        <dbReference type="SAM" id="SignalP"/>
    </source>
</evidence>